<dbReference type="EMBL" id="JADIMF010000020">
    <property type="protein sequence ID" value="MBO8468441.1"/>
    <property type="molecule type" value="Genomic_DNA"/>
</dbReference>
<feature type="transmembrane region" description="Helical" evidence="2">
    <location>
        <begin position="40"/>
        <end position="58"/>
    </location>
</feature>
<dbReference type="Proteomes" id="UP000810292">
    <property type="component" value="Unassembled WGS sequence"/>
</dbReference>
<reference evidence="3" key="1">
    <citation type="submission" date="2020-10" db="EMBL/GenBank/DDBJ databases">
        <authorList>
            <person name="Gilroy R."/>
        </authorList>
    </citation>
    <scope>NUCLEOTIDE SEQUENCE</scope>
    <source>
        <strain evidence="3">14700</strain>
    </source>
</reference>
<keyword evidence="2" id="KW-1133">Transmembrane helix</keyword>
<dbReference type="AlphaFoldDB" id="A0A9D9IA37"/>
<name>A0A9D9IA37_9SPIO</name>
<protein>
    <recommendedName>
        <fullName evidence="5">Zn-finger containing protein</fullName>
    </recommendedName>
</protein>
<proteinExistence type="predicted"/>
<dbReference type="Gene3D" id="2.20.28.160">
    <property type="match status" value="1"/>
</dbReference>
<evidence type="ECO:0008006" key="5">
    <source>
        <dbReference type="Google" id="ProtNLM"/>
    </source>
</evidence>
<reference evidence="3" key="2">
    <citation type="journal article" date="2021" name="PeerJ">
        <title>Extensive microbial diversity within the chicken gut microbiome revealed by metagenomics and culture.</title>
        <authorList>
            <person name="Gilroy R."/>
            <person name="Ravi A."/>
            <person name="Getino M."/>
            <person name="Pursley I."/>
            <person name="Horton D.L."/>
            <person name="Alikhan N.F."/>
            <person name="Baker D."/>
            <person name="Gharbi K."/>
            <person name="Hall N."/>
            <person name="Watson M."/>
            <person name="Adriaenssens E.M."/>
            <person name="Foster-Nyarko E."/>
            <person name="Jarju S."/>
            <person name="Secka A."/>
            <person name="Antonio M."/>
            <person name="Oren A."/>
            <person name="Chaudhuri R.R."/>
            <person name="La Ragione R."/>
            <person name="Hildebrand F."/>
            <person name="Pallen M.J."/>
        </authorList>
    </citation>
    <scope>NUCLEOTIDE SEQUENCE</scope>
    <source>
        <strain evidence="3">14700</strain>
    </source>
</reference>
<comment type="caution">
    <text evidence="3">The sequence shown here is derived from an EMBL/GenBank/DDBJ whole genome shotgun (WGS) entry which is preliminary data.</text>
</comment>
<keyword evidence="2" id="KW-0472">Membrane</keyword>
<sequence length="142" mass="16188">MANGMFSGRNGSDQLSVFLVGVALILSVAASVIIEETARTIVSVIAIILVAVALWRMLSRNVGKRRVENEKFLSFFRLFKSDPEKARKREEERKAKETRKESEKTHRYFNCPECHKELRVPKGKGKIKITCPHCGHQFVKKT</sequence>
<keyword evidence="2" id="KW-0812">Transmembrane</keyword>
<organism evidence="3 4">
    <name type="scientific">Candidatus Ornithospirochaeta stercoravium</name>
    <dbReference type="NCBI Taxonomy" id="2840897"/>
    <lineage>
        <taxon>Bacteria</taxon>
        <taxon>Pseudomonadati</taxon>
        <taxon>Spirochaetota</taxon>
        <taxon>Spirochaetia</taxon>
        <taxon>Spirochaetales</taxon>
        <taxon>Spirochaetaceae</taxon>
        <taxon>Spirochaetaceae incertae sedis</taxon>
        <taxon>Candidatus Ornithospirochaeta</taxon>
    </lineage>
</organism>
<evidence type="ECO:0000313" key="3">
    <source>
        <dbReference type="EMBL" id="MBO8468441.1"/>
    </source>
</evidence>
<evidence type="ECO:0000313" key="4">
    <source>
        <dbReference type="Proteomes" id="UP000810292"/>
    </source>
</evidence>
<evidence type="ECO:0000256" key="2">
    <source>
        <dbReference type="SAM" id="Phobius"/>
    </source>
</evidence>
<evidence type="ECO:0000256" key="1">
    <source>
        <dbReference type="SAM" id="MobiDB-lite"/>
    </source>
</evidence>
<feature type="region of interest" description="Disordered" evidence="1">
    <location>
        <begin position="84"/>
        <end position="104"/>
    </location>
</feature>
<gene>
    <name evidence="3" type="ORF">IAA72_01475</name>
</gene>
<accession>A0A9D9IA37</accession>